<dbReference type="PANTHER" id="PTHR30146">
    <property type="entry name" value="LACI-RELATED TRANSCRIPTIONAL REPRESSOR"/>
    <property type="match status" value="1"/>
</dbReference>
<evidence type="ECO:0000256" key="1">
    <source>
        <dbReference type="ARBA" id="ARBA00022491"/>
    </source>
</evidence>
<evidence type="ECO:0000313" key="7">
    <source>
        <dbReference type="Proteomes" id="UP000198815"/>
    </source>
</evidence>
<keyword evidence="7" id="KW-1185">Reference proteome</keyword>
<dbReference type="SUPFAM" id="SSF47413">
    <property type="entry name" value="lambda repressor-like DNA-binding domains"/>
    <property type="match status" value="1"/>
</dbReference>
<dbReference type="Pfam" id="PF00356">
    <property type="entry name" value="LacI"/>
    <property type="match status" value="1"/>
</dbReference>
<dbReference type="CDD" id="cd06267">
    <property type="entry name" value="PBP1_LacI_sugar_binding-like"/>
    <property type="match status" value="1"/>
</dbReference>
<name>A0A1H9QFW6_9ACTN</name>
<dbReference type="RefSeq" id="WP_091967390.1">
    <property type="nucleotide sequence ID" value="NZ_FOGZ01000003.1"/>
</dbReference>
<dbReference type="CDD" id="cd01392">
    <property type="entry name" value="HTH_LacI"/>
    <property type="match status" value="1"/>
</dbReference>
<dbReference type="PROSITE" id="PS00356">
    <property type="entry name" value="HTH_LACI_1"/>
    <property type="match status" value="1"/>
</dbReference>
<dbReference type="InterPro" id="IPR046335">
    <property type="entry name" value="LacI/GalR-like_sensor"/>
</dbReference>
<dbReference type="PANTHER" id="PTHR30146:SF148">
    <property type="entry name" value="HTH-TYPE TRANSCRIPTIONAL REPRESSOR PURR-RELATED"/>
    <property type="match status" value="1"/>
</dbReference>
<dbReference type="InterPro" id="IPR010982">
    <property type="entry name" value="Lambda_DNA-bd_dom_sf"/>
</dbReference>
<keyword evidence="2" id="KW-0805">Transcription regulation</keyword>
<gene>
    <name evidence="6" type="ORF">SAMN05443377_10360</name>
</gene>
<dbReference type="AlphaFoldDB" id="A0A1H9QFW6"/>
<protein>
    <submittedName>
        <fullName evidence="6">DNA-binding transcriptional regulator, LacI/PurR family</fullName>
    </submittedName>
</protein>
<keyword evidence="4" id="KW-0804">Transcription</keyword>
<organism evidence="6 7">
    <name type="scientific">Propionibacterium cyclohexanicum</name>
    <dbReference type="NCBI Taxonomy" id="64702"/>
    <lineage>
        <taxon>Bacteria</taxon>
        <taxon>Bacillati</taxon>
        <taxon>Actinomycetota</taxon>
        <taxon>Actinomycetes</taxon>
        <taxon>Propionibacteriales</taxon>
        <taxon>Propionibacteriaceae</taxon>
        <taxon>Propionibacterium</taxon>
    </lineage>
</organism>
<sequence length="358" mass="37717">MSACRPVQPTIVDVAEQAGVSKSAAARVLAGTGPYSESTRIRVELAARQLGYVANAMARGLVRGRTRTIGMVVRDTVSPLYAQIRAVVEEQALESGYRVLTTTGVGRVANEKAALAALISLRVDGLVVCSGLLPADDIAEFALRVPTVVVGRPELHPHLASVYCDEADGGLRMADHLADLGHRVVGVLIVPRSSALTQNDRSMAMAARLRQRGVTVVEVVAPLERGAGEIVRELLERGRPDDTARQAADSQRELTAVMCPTDLRAVEVAGALEAHGVAVPGEVSVSGFDGMPPLDSAWIGLTTFQQPVAQMALRAMELLLGKIDDPEVPVEHICLRGVVLAGNSVVMAPPAIDSAPDS</sequence>
<dbReference type="GO" id="GO:0003700">
    <property type="term" value="F:DNA-binding transcription factor activity"/>
    <property type="evidence" value="ECO:0007669"/>
    <property type="project" value="TreeGrafter"/>
</dbReference>
<dbReference type="STRING" id="64702.SAMN05443377_10360"/>
<accession>A0A1H9QFW6</accession>
<evidence type="ECO:0000256" key="4">
    <source>
        <dbReference type="ARBA" id="ARBA00023163"/>
    </source>
</evidence>
<evidence type="ECO:0000256" key="2">
    <source>
        <dbReference type="ARBA" id="ARBA00023015"/>
    </source>
</evidence>
<keyword evidence="1" id="KW-0678">Repressor</keyword>
<dbReference type="SUPFAM" id="SSF53822">
    <property type="entry name" value="Periplasmic binding protein-like I"/>
    <property type="match status" value="1"/>
</dbReference>
<dbReference type="InterPro" id="IPR000843">
    <property type="entry name" value="HTH_LacI"/>
</dbReference>
<reference evidence="6 7" key="1">
    <citation type="submission" date="2016-10" db="EMBL/GenBank/DDBJ databases">
        <authorList>
            <person name="de Groot N.N."/>
        </authorList>
    </citation>
    <scope>NUCLEOTIDE SEQUENCE [LARGE SCALE GENOMIC DNA]</scope>
    <source>
        <strain evidence="6 7">DSM 16859</strain>
    </source>
</reference>
<dbReference type="GO" id="GO:0000976">
    <property type="term" value="F:transcription cis-regulatory region binding"/>
    <property type="evidence" value="ECO:0007669"/>
    <property type="project" value="TreeGrafter"/>
</dbReference>
<dbReference type="EMBL" id="FOGZ01000003">
    <property type="protein sequence ID" value="SER58673.1"/>
    <property type="molecule type" value="Genomic_DNA"/>
</dbReference>
<evidence type="ECO:0000256" key="3">
    <source>
        <dbReference type="ARBA" id="ARBA00023125"/>
    </source>
</evidence>
<dbReference type="Proteomes" id="UP000198815">
    <property type="component" value="Unassembled WGS sequence"/>
</dbReference>
<evidence type="ECO:0000313" key="6">
    <source>
        <dbReference type="EMBL" id="SER58673.1"/>
    </source>
</evidence>
<dbReference type="Gene3D" id="1.10.260.40">
    <property type="entry name" value="lambda repressor-like DNA-binding domains"/>
    <property type="match status" value="1"/>
</dbReference>
<dbReference type="Gene3D" id="3.40.50.2300">
    <property type="match status" value="2"/>
</dbReference>
<proteinExistence type="predicted"/>
<dbReference type="SMART" id="SM00354">
    <property type="entry name" value="HTH_LACI"/>
    <property type="match status" value="1"/>
</dbReference>
<evidence type="ECO:0000259" key="5">
    <source>
        <dbReference type="PROSITE" id="PS50932"/>
    </source>
</evidence>
<dbReference type="OrthoDB" id="3226810at2"/>
<dbReference type="InterPro" id="IPR028082">
    <property type="entry name" value="Peripla_BP_I"/>
</dbReference>
<dbReference type="Pfam" id="PF13377">
    <property type="entry name" value="Peripla_BP_3"/>
    <property type="match status" value="1"/>
</dbReference>
<keyword evidence="3 6" id="KW-0238">DNA-binding</keyword>
<feature type="domain" description="HTH lacI-type" evidence="5">
    <location>
        <begin position="9"/>
        <end position="63"/>
    </location>
</feature>
<dbReference type="PROSITE" id="PS50932">
    <property type="entry name" value="HTH_LACI_2"/>
    <property type="match status" value="1"/>
</dbReference>